<dbReference type="SMART" id="SM00507">
    <property type="entry name" value="HNHc"/>
    <property type="match status" value="1"/>
</dbReference>
<feature type="domain" description="HNH nuclease" evidence="1">
    <location>
        <begin position="370"/>
        <end position="423"/>
    </location>
</feature>
<name>A0A6J7UY46_9ZZZZ</name>
<gene>
    <name evidence="2" type="ORF">UFOPK4306_02575</name>
</gene>
<evidence type="ECO:0000313" key="2">
    <source>
        <dbReference type="EMBL" id="CAB5068877.1"/>
    </source>
</evidence>
<dbReference type="AlphaFoldDB" id="A0A6J7UY46"/>
<accession>A0A6J7UY46</accession>
<protein>
    <submittedName>
        <fullName evidence="2">Unannotated protein</fullName>
    </submittedName>
</protein>
<reference evidence="2" key="1">
    <citation type="submission" date="2020-05" db="EMBL/GenBank/DDBJ databases">
        <authorList>
            <person name="Chiriac C."/>
            <person name="Salcher M."/>
            <person name="Ghai R."/>
            <person name="Kavagutti S V."/>
        </authorList>
    </citation>
    <scope>NUCLEOTIDE SEQUENCE</scope>
</reference>
<organism evidence="2">
    <name type="scientific">freshwater metagenome</name>
    <dbReference type="NCBI Taxonomy" id="449393"/>
    <lineage>
        <taxon>unclassified sequences</taxon>
        <taxon>metagenomes</taxon>
        <taxon>ecological metagenomes</taxon>
    </lineage>
</organism>
<dbReference type="CDD" id="cd00085">
    <property type="entry name" value="HNHc"/>
    <property type="match status" value="1"/>
</dbReference>
<sequence length="475" mass="51875">MSNAQGTFGFAVTSGLAQDTSHPLRTLLNRGASAGRNTAKNFLSALCIEHTFDTVLVMGTSSGALAELEAAVDALLAEAPCHESGAHLHADVISLQRIRAKLGVLAAATLSEWDHALVWAEDGSRSAASRLARDTHSSVRCAKQELRRARQLCHLPVTRAAVTAGDLSLEHLDLLGSACTRERAELFAEHEATLIDQCTVLAYAEAVRLVQYWCQRADDVLNTPAKERRAAKAAFYASSSLDGMVVLNGQLDPIGGAIVTEALRRIEHELYLADLKTGTRRTAAQRRAQALVEMAHRSQAAPPDGRMPKPLFTVVVGDRTAQQLCELANGTVIRPSELVEYFDAAMLETVLFDGPSTVLSVSRRRSFTGAIRRAIEVRDRRCQHPSGCDEPAARCDVDHIKPYRLGGVTSQFNGRLLCSTHNRHVSKRDEDPPVPDERIVTRLDEFRARIRWKEAKTLGLPPAHRPPGAEIARFG</sequence>
<evidence type="ECO:0000259" key="1">
    <source>
        <dbReference type="SMART" id="SM00507"/>
    </source>
</evidence>
<dbReference type="InterPro" id="IPR003615">
    <property type="entry name" value="HNH_nuc"/>
</dbReference>
<dbReference type="EMBL" id="CAFBQP010000172">
    <property type="protein sequence ID" value="CAB5068877.1"/>
    <property type="molecule type" value="Genomic_DNA"/>
</dbReference>
<dbReference type="Gene3D" id="1.10.30.50">
    <property type="match status" value="1"/>
</dbReference>
<proteinExistence type="predicted"/>